<evidence type="ECO:0000313" key="2">
    <source>
        <dbReference type="Proteomes" id="UP000664385"/>
    </source>
</evidence>
<evidence type="ECO:0000313" key="1">
    <source>
        <dbReference type="EMBL" id="MBN8205698.1"/>
    </source>
</evidence>
<dbReference type="EMBL" id="JAEMWU010000001">
    <property type="protein sequence ID" value="MBN8205698.1"/>
    <property type="molecule type" value="Genomic_DNA"/>
</dbReference>
<sequence>MKIVILAPGGGYDASALPMIPTDSQVSVLGFESSPEVVGTVVPLQRPGGWRAKLTAAAARTMLGRVLLRLTPLDPGVVYWRATQASDVARKAIRDADLLVASERDAAYAAWRWHRAHAKVGRQVGSVFGYPAARAAIERASA</sequence>
<proteinExistence type="predicted"/>
<reference evidence="1" key="1">
    <citation type="submission" date="2020-12" db="EMBL/GenBank/DDBJ databases">
        <title>PHA producing bacteria isolated from mangrove.</title>
        <authorList>
            <person name="Zheng W."/>
            <person name="Yu S."/>
            <person name="Huang Y."/>
        </authorList>
    </citation>
    <scope>NUCLEOTIDE SEQUENCE</scope>
    <source>
        <strain evidence="1">GN8-5</strain>
    </source>
</reference>
<organism evidence="1 2">
    <name type="scientific">Microbacterium esteraromaticum</name>
    <dbReference type="NCBI Taxonomy" id="57043"/>
    <lineage>
        <taxon>Bacteria</taxon>
        <taxon>Bacillati</taxon>
        <taxon>Actinomycetota</taxon>
        <taxon>Actinomycetes</taxon>
        <taxon>Micrococcales</taxon>
        <taxon>Microbacteriaceae</taxon>
        <taxon>Microbacterium</taxon>
    </lineage>
</organism>
<comment type="caution">
    <text evidence="1">The sequence shown here is derived from an EMBL/GenBank/DDBJ whole genome shotgun (WGS) entry which is preliminary data.</text>
</comment>
<protein>
    <submittedName>
        <fullName evidence="1">Uncharacterized protein</fullName>
    </submittedName>
</protein>
<dbReference type="Proteomes" id="UP000664385">
    <property type="component" value="Unassembled WGS sequence"/>
</dbReference>
<dbReference type="AlphaFoldDB" id="A0A939DX93"/>
<dbReference type="RefSeq" id="WP_179409013.1">
    <property type="nucleotide sequence ID" value="NZ_JAEMWU010000001.1"/>
</dbReference>
<name>A0A939DX93_9MICO</name>
<gene>
    <name evidence="1" type="ORF">JF543_06960</name>
</gene>
<accession>A0A939DX93</accession>